<dbReference type="SUPFAM" id="SSF52540">
    <property type="entry name" value="P-loop containing nucleoside triphosphate hydrolases"/>
    <property type="match status" value="1"/>
</dbReference>
<dbReference type="OrthoDB" id="2364732at2759"/>
<evidence type="ECO:0000313" key="2">
    <source>
        <dbReference type="Proteomes" id="UP000326198"/>
    </source>
</evidence>
<name>A0A5N7AZG8_9EURO</name>
<reference evidence="1 2" key="1">
    <citation type="submission" date="2019-04" db="EMBL/GenBank/DDBJ databases">
        <title>Friends and foes A comparative genomics studyof 23 Aspergillus species from section Flavi.</title>
        <authorList>
            <consortium name="DOE Joint Genome Institute"/>
            <person name="Kjaerbolling I."/>
            <person name="Vesth T."/>
            <person name="Frisvad J.C."/>
            <person name="Nybo J.L."/>
            <person name="Theobald S."/>
            <person name="Kildgaard S."/>
            <person name="Isbrandt T."/>
            <person name="Kuo A."/>
            <person name="Sato A."/>
            <person name="Lyhne E.K."/>
            <person name="Kogle M.E."/>
            <person name="Wiebenga A."/>
            <person name="Kun R.S."/>
            <person name="Lubbers R.J."/>
            <person name="Makela M.R."/>
            <person name="Barry K."/>
            <person name="Chovatia M."/>
            <person name="Clum A."/>
            <person name="Daum C."/>
            <person name="Haridas S."/>
            <person name="He G."/>
            <person name="LaButti K."/>
            <person name="Lipzen A."/>
            <person name="Mondo S."/>
            <person name="Riley R."/>
            <person name="Salamov A."/>
            <person name="Simmons B.A."/>
            <person name="Magnuson J.K."/>
            <person name="Henrissat B."/>
            <person name="Mortensen U.H."/>
            <person name="Larsen T.O."/>
            <person name="Devries R.P."/>
            <person name="Grigoriev I.V."/>
            <person name="Machida M."/>
            <person name="Baker S.E."/>
            <person name="Andersen M.R."/>
        </authorList>
    </citation>
    <scope>NUCLEOTIDE SEQUENCE [LARGE SCALE GENOMIC DNA]</scope>
    <source>
        <strain evidence="1 2">IBT 29228</strain>
    </source>
</reference>
<dbReference type="EMBL" id="ML736289">
    <property type="protein sequence ID" value="KAE8374268.1"/>
    <property type="molecule type" value="Genomic_DNA"/>
</dbReference>
<sequence length="578" mass="66113">MATITYTAASTKASNVPRLRIMAAGKCTAELTSGKIRVPCPCAKGMFKIDLTADPLTKCMDNINFCPRQDTVAKLIDLINLYHIIHIRGTPASGKTTLAQLICNSLQDQGYLVFFLYNWQQQLYEVDPADPWNALKKVLRQSYSDISIPNCPGNDAVMILDEAQGSYKDIYLWNSIIKPMSDNPSIFNLRILLFCSFGNPSTGVEKSDFYTPVRIPRRQRITLTSQSDEESPQIGLFYTESEFNDVLSRQVRYEFPNIAVTFDNEAKGYVFSLTNGHPGGVAETIRFLCKEYRAKIKHDEKFVISKHHIIDILDNNEESFFKFLENSGSARCFPEAKDLNPATRDILYQIAEEGRIIWEPERPELENCYRGGLVHRMIAVDNSYEVAVLPSRLHEKWLQSFIGKDKKVLPPHFTNLTQLCMTILSKFSRMNLKHSITGKIMSTAAQPRPIEAQYQDEFYRAFNKVAGRGVPISTEWARTTSGRVDFYIPEKKWAVELLRDYDRVDSHIKRFKKGGQYFQWLEEKAIDDWVIINCATTAPTAVYNDSHLFHAVFQNNYTELQVFNHKGESLCDVICLMN</sequence>
<accession>A0A5N7AZG8</accession>
<dbReference type="InterPro" id="IPR027417">
    <property type="entry name" value="P-loop_NTPase"/>
</dbReference>
<evidence type="ECO:0000313" key="1">
    <source>
        <dbReference type="EMBL" id="KAE8374268.1"/>
    </source>
</evidence>
<dbReference type="AlphaFoldDB" id="A0A5N7AZG8"/>
<proteinExistence type="predicted"/>
<protein>
    <submittedName>
        <fullName evidence="1">Uncharacterized protein</fullName>
    </submittedName>
</protein>
<dbReference type="Proteomes" id="UP000326198">
    <property type="component" value="Unassembled WGS sequence"/>
</dbReference>
<gene>
    <name evidence="1" type="ORF">BDV26DRAFT_284399</name>
</gene>
<organism evidence="1 2">
    <name type="scientific">Aspergillus bertholletiae</name>
    <dbReference type="NCBI Taxonomy" id="1226010"/>
    <lineage>
        <taxon>Eukaryota</taxon>
        <taxon>Fungi</taxon>
        <taxon>Dikarya</taxon>
        <taxon>Ascomycota</taxon>
        <taxon>Pezizomycotina</taxon>
        <taxon>Eurotiomycetes</taxon>
        <taxon>Eurotiomycetidae</taxon>
        <taxon>Eurotiales</taxon>
        <taxon>Aspergillaceae</taxon>
        <taxon>Aspergillus</taxon>
        <taxon>Aspergillus subgen. Circumdati</taxon>
    </lineage>
</organism>
<keyword evidence="2" id="KW-1185">Reference proteome</keyword>